<keyword evidence="2" id="KW-1185">Reference proteome</keyword>
<organism evidence="1 2">
    <name type="scientific">Lentinula aciculospora</name>
    <dbReference type="NCBI Taxonomy" id="153920"/>
    <lineage>
        <taxon>Eukaryota</taxon>
        <taxon>Fungi</taxon>
        <taxon>Dikarya</taxon>
        <taxon>Basidiomycota</taxon>
        <taxon>Agaricomycotina</taxon>
        <taxon>Agaricomycetes</taxon>
        <taxon>Agaricomycetidae</taxon>
        <taxon>Agaricales</taxon>
        <taxon>Marasmiineae</taxon>
        <taxon>Omphalotaceae</taxon>
        <taxon>Lentinula</taxon>
    </lineage>
</organism>
<protein>
    <submittedName>
        <fullName evidence="1">Uncharacterized protein</fullName>
    </submittedName>
</protein>
<dbReference type="AlphaFoldDB" id="A0A9W8ZZH7"/>
<gene>
    <name evidence="1" type="ORF">J3R30DRAFT_1139214</name>
</gene>
<accession>A0A9W8ZZH7</accession>
<sequence length="350" mass="40695">MTLSSQATLSLLLTTCCMVIARFWGLFYIQLSPLSITISPFRLSSSSRHLAVGKTCIFFHIPHRERPQWASVSIHNINYRSVESQHFTIAEASLFFFFPFSLLVETKPRPAPISLSLHDFCLRIPSSHNTPSWLVALRRNILYTILNEETQRLDEFRLKIVFSTLTLQQQQSNQNEGQSSEDVKDESRITHHSSQWHIHNRATFRLYRFGRLAAQLRRTWKDDTGTFALVAEDCHWTRHSRFEENDIQSKQLFIHLTDFTRAMISYIMRIPAVLSTLYKCPSSIYSVSYLVDIHISRTDITFDCFNLSDAEPLRHGAELFRRNLDEDISIWSGFVSDRWVSNLISAAMRL</sequence>
<evidence type="ECO:0000313" key="1">
    <source>
        <dbReference type="EMBL" id="KAJ4470928.1"/>
    </source>
</evidence>
<proteinExistence type="predicted"/>
<name>A0A9W8ZZH7_9AGAR</name>
<comment type="caution">
    <text evidence="1">The sequence shown here is derived from an EMBL/GenBank/DDBJ whole genome shotgun (WGS) entry which is preliminary data.</text>
</comment>
<evidence type="ECO:0000313" key="2">
    <source>
        <dbReference type="Proteomes" id="UP001150266"/>
    </source>
</evidence>
<dbReference type="Proteomes" id="UP001150266">
    <property type="component" value="Unassembled WGS sequence"/>
</dbReference>
<reference evidence="1" key="1">
    <citation type="submission" date="2022-08" db="EMBL/GenBank/DDBJ databases">
        <title>A Global Phylogenomic Analysis of the Shiitake Genus Lentinula.</title>
        <authorList>
            <consortium name="DOE Joint Genome Institute"/>
            <person name="Sierra-Patev S."/>
            <person name="Min B."/>
            <person name="Naranjo-Ortiz M."/>
            <person name="Looney B."/>
            <person name="Konkel Z."/>
            <person name="Slot J.C."/>
            <person name="Sakamoto Y."/>
            <person name="Steenwyk J.L."/>
            <person name="Rokas A."/>
            <person name="Carro J."/>
            <person name="Camarero S."/>
            <person name="Ferreira P."/>
            <person name="Molpeceres G."/>
            <person name="Ruiz-Duenas F.J."/>
            <person name="Serrano A."/>
            <person name="Henrissat B."/>
            <person name="Drula E."/>
            <person name="Hughes K.W."/>
            <person name="Mata J.L."/>
            <person name="Ishikawa N.K."/>
            <person name="Vargas-Isla R."/>
            <person name="Ushijima S."/>
            <person name="Smith C.A."/>
            <person name="Ahrendt S."/>
            <person name="Andreopoulos W."/>
            <person name="He G."/>
            <person name="Labutti K."/>
            <person name="Lipzen A."/>
            <person name="Ng V."/>
            <person name="Riley R."/>
            <person name="Sandor L."/>
            <person name="Barry K."/>
            <person name="Martinez A.T."/>
            <person name="Xiao Y."/>
            <person name="Gibbons J.G."/>
            <person name="Terashima K."/>
            <person name="Grigoriev I.V."/>
            <person name="Hibbett D.S."/>
        </authorList>
    </citation>
    <scope>NUCLEOTIDE SEQUENCE</scope>
    <source>
        <strain evidence="1">JLM2183</strain>
    </source>
</reference>
<dbReference type="EMBL" id="JAOTPV010000024">
    <property type="protein sequence ID" value="KAJ4470928.1"/>
    <property type="molecule type" value="Genomic_DNA"/>
</dbReference>
<dbReference type="OrthoDB" id="2798046at2759"/>